<dbReference type="InterPro" id="IPR011611">
    <property type="entry name" value="PfkB_dom"/>
</dbReference>
<proteinExistence type="predicted"/>
<dbReference type="GO" id="GO:0004747">
    <property type="term" value="F:ribokinase activity"/>
    <property type="evidence" value="ECO:0007669"/>
    <property type="project" value="UniProtKB-EC"/>
</dbReference>
<dbReference type="Proteomes" id="UP000095131">
    <property type="component" value="Unassembled WGS sequence"/>
</dbReference>
<accession>A0A1B1NQ68</accession>
<dbReference type="Gene3D" id="3.40.1190.20">
    <property type="match status" value="1"/>
</dbReference>
<comment type="caution">
    <text evidence="3">The sequence shown here is derived from an EMBL/GenBank/DDBJ whole genome shotgun (WGS) entry which is preliminary data.</text>
</comment>
<dbReference type="PANTHER" id="PTHR10584:SF166">
    <property type="entry name" value="RIBOKINASE"/>
    <property type="match status" value="1"/>
</dbReference>
<dbReference type="KEGG" id="vsc:VSVS12_02127"/>
<evidence type="ECO:0000256" key="2">
    <source>
        <dbReference type="ARBA" id="ARBA00022777"/>
    </source>
</evidence>
<dbReference type="SUPFAM" id="SSF53613">
    <property type="entry name" value="Ribokinase-like"/>
    <property type="match status" value="1"/>
</dbReference>
<evidence type="ECO:0000256" key="1">
    <source>
        <dbReference type="ARBA" id="ARBA00022679"/>
    </source>
</evidence>
<dbReference type="InterPro" id="IPR029056">
    <property type="entry name" value="Ribokinase-like"/>
</dbReference>
<evidence type="ECO:0000313" key="3">
    <source>
        <dbReference type="EMBL" id="ODS10967.1"/>
    </source>
</evidence>
<protein>
    <submittedName>
        <fullName evidence="3">Ribokinase</fullName>
        <ecNumber evidence="3">2.7.1.15</ecNumber>
    </submittedName>
</protein>
<gene>
    <name evidence="3" type="primary">rbsK</name>
    <name evidence="3" type="ORF">VSF3289_01228</name>
</gene>
<sequence>MVNLKNLNQALPVAIIGAAFGDIILTMKKLPTSGGDEVAREQSKQIGGCAFNVARSLARLGIEVINGIPVGNGPWGEMTKKAMQQEGLVPLLHNHQVDNGWCLAMVEPDKERTFITVEGCEQYWCEDQLNQLDISDGSLVYVSGYELVDEESEPLKKWLLNLDPSIRIFVDFGPRFAEIDSVFITQLLAKKPILTINRDEFKLLVGDNEASIVDAHKFADAQGVSLIYRLDKHGAWVIEPLCEAINIPAHNVEVVDTIAAGDSHCGGVLAGLCSGWSLADSARLGNAVAAVVVSTEGANGAPTKSELETFIANMPN</sequence>
<dbReference type="EC" id="2.7.1.15" evidence="3"/>
<dbReference type="AlphaFoldDB" id="A0A1B1NQ68"/>
<dbReference type="PANTHER" id="PTHR10584">
    <property type="entry name" value="SUGAR KINASE"/>
    <property type="match status" value="1"/>
</dbReference>
<dbReference type="RefSeq" id="WP_065430630.1">
    <property type="nucleotide sequence ID" value="NZ_CP016307.1"/>
</dbReference>
<dbReference type="PROSITE" id="PS00584">
    <property type="entry name" value="PFKB_KINASES_2"/>
    <property type="match status" value="1"/>
</dbReference>
<organism evidence="3 4">
    <name type="scientific">Vibrio scophthalmi</name>
    <dbReference type="NCBI Taxonomy" id="45658"/>
    <lineage>
        <taxon>Bacteria</taxon>
        <taxon>Pseudomonadati</taxon>
        <taxon>Pseudomonadota</taxon>
        <taxon>Gammaproteobacteria</taxon>
        <taxon>Vibrionales</taxon>
        <taxon>Vibrionaceae</taxon>
        <taxon>Vibrio</taxon>
    </lineage>
</organism>
<keyword evidence="2 3" id="KW-0418">Kinase</keyword>
<dbReference type="InterPro" id="IPR002173">
    <property type="entry name" value="Carboh/pur_kinase_PfkB_CS"/>
</dbReference>
<dbReference type="Pfam" id="PF00294">
    <property type="entry name" value="PfkB"/>
    <property type="match status" value="1"/>
</dbReference>
<keyword evidence="1 3" id="KW-0808">Transferase</keyword>
<name>A0A1B1NQ68_9VIBR</name>
<reference evidence="3 4" key="1">
    <citation type="submission" date="2016-08" db="EMBL/GenBank/DDBJ databases">
        <title>Genome sequencing of Vibrio scophthalmi strain FP3289, an isolated from Paralichthys olivaceus.</title>
        <authorList>
            <person name="Han H.-J."/>
        </authorList>
    </citation>
    <scope>NUCLEOTIDE SEQUENCE [LARGE SCALE GENOMIC DNA]</scope>
    <source>
        <strain evidence="3 4">FP3289</strain>
    </source>
</reference>
<dbReference type="OrthoDB" id="8578462at2"/>
<dbReference type="PATRIC" id="fig|45658.6.peg.2091"/>
<dbReference type="PROSITE" id="PS00583">
    <property type="entry name" value="PFKB_KINASES_1"/>
    <property type="match status" value="1"/>
</dbReference>
<evidence type="ECO:0000313" key="4">
    <source>
        <dbReference type="Proteomes" id="UP000095131"/>
    </source>
</evidence>
<dbReference type="GO" id="GO:0005829">
    <property type="term" value="C:cytosol"/>
    <property type="evidence" value="ECO:0007669"/>
    <property type="project" value="TreeGrafter"/>
</dbReference>
<dbReference type="EMBL" id="MDCJ01000002">
    <property type="protein sequence ID" value="ODS10967.1"/>
    <property type="molecule type" value="Genomic_DNA"/>
</dbReference>